<dbReference type="OrthoDB" id="2339981at2759"/>
<feature type="region of interest" description="Disordered" evidence="1">
    <location>
        <begin position="107"/>
        <end position="129"/>
    </location>
</feature>
<feature type="region of interest" description="Disordered" evidence="1">
    <location>
        <begin position="51"/>
        <end position="75"/>
    </location>
</feature>
<name>A0A8H3LVV9_9GLOM</name>
<accession>A0A8H3LVV9</accession>
<dbReference type="AlphaFoldDB" id="A0A8H3LVV9"/>
<protein>
    <submittedName>
        <fullName evidence="2">Uncharacterized protein</fullName>
    </submittedName>
</protein>
<comment type="caution">
    <text evidence="2">The sequence shown here is derived from an EMBL/GenBank/DDBJ whole genome shotgun (WGS) entry which is preliminary data.</text>
</comment>
<dbReference type="EMBL" id="BLAL01000218">
    <property type="protein sequence ID" value="GES92880.1"/>
    <property type="molecule type" value="Genomic_DNA"/>
</dbReference>
<reference evidence="2" key="1">
    <citation type="submission" date="2019-10" db="EMBL/GenBank/DDBJ databases">
        <title>Conservation and host-specific expression of non-tandemly repeated heterogenous ribosome RNA gene in arbuscular mycorrhizal fungi.</title>
        <authorList>
            <person name="Maeda T."/>
            <person name="Kobayashi Y."/>
            <person name="Nakagawa T."/>
            <person name="Ezawa T."/>
            <person name="Yamaguchi K."/>
            <person name="Bino T."/>
            <person name="Nishimoto Y."/>
            <person name="Shigenobu S."/>
            <person name="Kawaguchi M."/>
        </authorList>
    </citation>
    <scope>NUCLEOTIDE SEQUENCE</scope>
    <source>
        <strain evidence="2">HR1</strain>
    </source>
</reference>
<evidence type="ECO:0000313" key="3">
    <source>
        <dbReference type="Proteomes" id="UP000615446"/>
    </source>
</evidence>
<gene>
    <name evidence="2" type="ORF">RCL2_001963800</name>
</gene>
<evidence type="ECO:0000313" key="2">
    <source>
        <dbReference type="EMBL" id="GES92880.1"/>
    </source>
</evidence>
<evidence type="ECO:0000256" key="1">
    <source>
        <dbReference type="SAM" id="MobiDB-lite"/>
    </source>
</evidence>
<sequence length="129" mass="15549">MNSRKRDKKIRRQRGFRHMLDTRDSLLTDLQPSMEWDEWIEDIKEVIKDSNYHSDEVSESDPEKAQNKKDDMIRPARKDLNHVFHVYDKPLGSSRSRKRWYDDHLYLERNSNPPSDAPKWTISTTYQAE</sequence>
<organism evidence="2 3">
    <name type="scientific">Rhizophagus clarus</name>
    <dbReference type="NCBI Taxonomy" id="94130"/>
    <lineage>
        <taxon>Eukaryota</taxon>
        <taxon>Fungi</taxon>
        <taxon>Fungi incertae sedis</taxon>
        <taxon>Mucoromycota</taxon>
        <taxon>Glomeromycotina</taxon>
        <taxon>Glomeromycetes</taxon>
        <taxon>Glomerales</taxon>
        <taxon>Glomeraceae</taxon>
        <taxon>Rhizophagus</taxon>
    </lineage>
</organism>
<proteinExistence type="predicted"/>
<dbReference type="Proteomes" id="UP000615446">
    <property type="component" value="Unassembled WGS sequence"/>
</dbReference>